<feature type="region of interest" description="Disordered" evidence="1">
    <location>
        <begin position="98"/>
        <end position="133"/>
    </location>
</feature>
<keyword evidence="3" id="KW-1185">Reference proteome</keyword>
<gene>
    <name evidence="2" type="ORF">P7K49_016181</name>
</gene>
<feature type="region of interest" description="Disordered" evidence="1">
    <location>
        <begin position="50"/>
        <end position="81"/>
    </location>
</feature>
<accession>A0ABQ9VBE2</accession>
<comment type="caution">
    <text evidence="2">The sequence shown here is derived from an EMBL/GenBank/DDBJ whole genome shotgun (WGS) entry which is preliminary data.</text>
</comment>
<sequence>MEATSREAAPAKSSASGPNAPPALFELCGRAVSAHMGVLESGVWGKSRGEGLPLAKSEGGPAAGGRGGRGREARGKAQPGALEARSWDPRMNFVTDRAGQRRRPNGQTNPHRGLAWGCGGRGHQARSGAKQAGPWRLRQDWRAGAVGRELTLGWAGLGSLGCRTGRQQWPGCSGAGAEVVRPCLRPGGQARGHRT</sequence>
<reference evidence="2 3" key="1">
    <citation type="submission" date="2023-05" db="EMBL/GenBank/DDBJ databases">
        <title>B98-5 Cell Line De Novo Hybrid Assembly: An Optical Mapping Approach.</title>
        <authorList>
            <person name="Kananen K."/>
            <person name="Auerbach J.A."/>
            <person name="Kautto E."/>
            <person name="Blachly J.S."/>
        </authorList>
    </citation>
    <scope>NUCLEOTIDE SEQUENCE [LARGE SCALE GENOMIC DNA]</scope>
    <source>
        <strain evidence="2">B95-8</strain>
        <tissue evidence="2">Cell line</tissue>
    </source>
</reference>
<protein>
    <submittedName>
        <fullName evidence="2">Uncharacterized protein</fullName>
    </submittedName>
</protein>
<evidence type="ECO:0000313" key="2">
    <source>
        <dbReference type="EMBL" id="KAK2106667.1"/>
    </source>
</evidence>
<proteinExistence type="predicted"/>
<dbReference type="Proteomes" id="UP001266305">
    <property type="component" value="Unassembled WGS sequence"/>
</dbReference>
<evidence type="ECO:0000313" key="3">
    <source>
        <dbReference type="Proteomes" id="UP001266305"/>
    </source>
</evidence>
<name>A0ABQ9VBE2_SAGOE</name>
<evidence type="ECO:0000256" key="1">
    <source>
        <dbReference type="SAM" id="MobiDB-lite"/>
    </source>
</evidence>
<dbReference type="EMBL" id="JASSZA010000007">
    <property type="protein sequence ID" value="KAK2106667.1"/>
    <property type="molecule type" value="Genomic_DNA"/>
</dbReference>
<organism evidence="2 3">
    <name type="scientific">Saguinus oedipus</name>
    <name type="common">Cotton-top tamarin</name>
    <name type="synonym">Oedipomidas oedipus</name>
    <dbReference type="NCBI Taxonomy" id="9490"/>
    <lineage>
        <taxon>Eukaryota</taxon>
        <taxon>Metazoa</taxon>
        <taxon>Chordata</taxon>
        <taxon>Craniata</taxon>
        <taxon>Vertebrata</taxon>
        <taxon>Euteleostomi</taxon>
        <taxon>Mammalia</taxon>
        <taxon>Eutheria</taxon>
        <taxon>Euarchontoglires</taxon>
        <taxon>Primates</taxon>
        <taxon>Haplorrhini</taxon>
        <taxon>Platyrrhini</taxon>
        <taxon>Cebidae</taxon>
        <taxon>Callitrichinae</taxon>
        <taxon>Saguinus</taxon>
    </lineage>
</organism>
<feature type="region of interest" description="Disordered" evidence="1">
    <location>
        <begin position="1"/>
        <end position="24"/>
    </location>
</feature>